<evidence type="ECO:0000259" key="12">
    <source>
        <dbReference type="Pfam" id="PF02581"/>
    </source>
</evidence>
<evidence type="ECO:0000256" key="1">
    <source>
        <dbReference type="ARBA" id="ARBA00001946"/>
    </source>
</evidence>
<dbReference type="AlphaFoldDB" id="A0A537JK42"/>
<name>A0A537JK42_9BACT</name>
<dbReference type="GO" id="GO:0009229">
    <property type="term" value="P:thiamine diphosphate biosynthetic process"/>
    <property type="evidence" value="ECO:0007669"/>
    <property type="project" value="UniProtKB-UniPathway"/>
</dbReference>
<comment type="similarity">
    <text evidence="10">Belongs to the thiamine-phosphate synthase family.</text>
</comment>
<comment type="catalytic activity">
    <reaction evidence="9 10">
        <text>2-[(2R,5Z)-2-carboxy-4-methylthiazol-5(2H)-ylidene]ethyl phosphate + 4-amino-2-methyl-5-(diphosphooxymethyl)pyrimidine + 2 H(+) = thiamine phosphate + CO2 + diphosphate</text>
        <dbReference type="Rhea" id="RHEA:47844"/>
        <dbReference type="ChEBI" id="CHEBI:15378"/>
        <dbReference type="ChEBI" id="CHEBI:16526"/>
        <dbReference type="ChEBI" id="CHEBI:33019"/>
        <dbReference type="ChEBI" id="CHEBI:37575"/>
        <dbReference type="ChEBI" id="CHEBI:57841"/>
        <dbReference type="ChEBI" id="CHEBI:62899"/>
        <dbReference type="EC" id="2.5.1.3"/>
    </reaction>
</comment>
<evidence type="ECO:0000256" key="4">
    <source>
        <dbReference type="ARBA" id="ARBA00022723"/>
    </source>
</evidence>
<evidence type="ECO:0000256" key="11">
    <source>
        <dbReference type="RuleBase" id="RU004253"/>
    </source>
</evidence>
<comment type="caution">
    <text evidence="13">The sequence shown here is derived from an EMBL/GenBank/DDBJ whole genome shotgun (WGS) entry which is preliminary data.</text>
</comment>
<protein>
    <recommendedName>
        <fullName evidence="10">Thiamine-phosphate synthase</fullName>
        <ecNumber evidence="10">2.5.1.3</ecNumber>
    </recommendedName>
    <alternativeName>
        <fullName evidence="10">Thiamine-phosphate pyrophosphorylase</fullName>
    </alternativeName>
</protein>
<evidence type="ECO:0000256" key="5">
    <source>
        <dbReference type="ARBA" id="ARBA00022842"/>
    </source>
</evidence>
<evidence type="ECO:0000256" key="9">
    <source>
        <dbReference type="ARBA" id="ARBA00047883"/>
    </source>
</evidence>
<dbReference type="GO" id="GO:0009228">
    <property type="term" value="P:thiamine biosynthetic process"/>
    <property type="evidence" value="ECO:0007669"/>
    <property type="project" value="UniProtKB-KW"/>
</dbReference>
<dbReference type="PANTHER" id="PTHR20857">
    <property type="entry name" value="THIAMINE-PHOSPHATE PYROPHOSPHORYLASE"/>
    <property type="match status" value="1"/>
</dbReference>
<dbReference type="GO" id="GO:0004789">
    <property type="term" value="F:thiamine-phosphate diphosphorylase activity"/>
    <property type="evidence" value="ECO:0007669"/>
    <property type="project" value="UniProtKB-EC"/>
</dbReference>
<feature type="domain" description="Thiamine phosphate synthase/TenI" evidence="12">
    <location>
        <begin position="1"/>
        <end position="121"/>
    </location>
</feature>
<keyword evidence="4" id="KW-0479">Metal-binding</keyword>
<keyword evidence="3 10" id="KW-0808">Transferase</keyword>
<dbReference type="InterPro" id="IPR034291">
    <property type="entry name" value="TMP_synthase"/>
</dbReference>
<sequence length="144" mass="14523">VNDRVDVALISGADGVHVGQDDLPARDVRALMGPRALIGVSAATVEEGEAAERMGADYLGVGAVYPTGTKPDAGAPVGLARLGEIRRAVRLPLVGIGGITADNAAAVIRAGASGVAVITAVTMAKDMAAATRRLRKEVDAALSR</sequence>
<dbReference type="Gene3D" id="3.20.20.70">
    <property type="entry name" value="Aldolase class I"/>
    <property type="match status" value="1"/>
</dbReference>
<keyword evidence="6 10" id="KW-0784">Thiamine biosynthesis</keyword>
<comment type="catalytic activity">
    <reaction evidence="7 10">
        <text>4-methyl-5-(2-phosphooxyethyl)-thiazole + 4-amino-2-methyl-5-(diphosphooxymethyl)pyrimidine + H(+) = thiamine phosphate + diphosphate</text>
        <dbReference type="Rhea" id="RHEA:22328"/>
        <dbReference type="ChEBI" id="CHEBI:15378"/>
        <dbReference type="ChEBI" id="CHEBI:33019"/>
        <dbReference type="ChEBI" id="CHEBI:37575"/>
        <dbReference type="ChEBI" id="CHEBI:57841"/>
        <dbReference type="ChEBI" id="CHEBI:58296"/>
        <dbReference type="EC" id="2.5.1.3"/>
    </reaction>
</comment>
<dbReference type="GO" id="GO:0046872">
    <property type="term" value="F:metal ion binding"/>
    <property type="evidence" value="ECO:0007669"/>
    <property type="project" value="UniProtKB-KW"/>
</dbReference>
<dbReference type="CDD" id="cd00564">
    <property type="entry name" value="TMP_TenI"/>
    <property type="match status" value="1"/>
</dbReference>
<proteinExistence type="inferred from homology"/>
<dbReference type="InterPro" id="IPR022998">
    <property type="entry name" value="ThiamineP_synth_TenI"/>
</dbReference>
<dbReference type="EC" id="2.5.1.3" evidence="10"/>
<dbReference type="EMBL" id="VBAO01000055">
    <property type="protein sequence ID" value="TMI83923.1"/>
    <property type="molecule type" value="Genomic_DNA"/>
</dbReference>
<comment type="pathway">
    <text evidence="2 11">Cofactor biosynthesis; thiamine diphosphate biosynthesis; thiamine phosphate from 4-amino-2-methyl-5-diphosphomethylpyrimidine and 4-methyl-5-(2-phosphoethyl)-thiazole: step 1/1.</text>
</comment>
<accession>A0A537JK42</accession>
<organism evidence="13 14">
    <name type="scientific">Candidatus Segetimicrobium genomatis</name>
    <dbReference type="NCBI Taxonomy" id="2569760"/>
    <lineage>
        <taxon>Bacteria</taxon>
        <taxon>Bacillati</taxon>
        <taxon>Candidatus Sysuimicrobiota</taxon>
        <taxon>Candidatus Sysuimicrobiia</taxon>
        <taxon>Candidatus Sysuimicrobiales</taxon>
        <taxon>Candidatus Segetimicrobiaceae</taxon>
        <taxon>Candidatus Segetimicrobium</taxon>
    </lineage>
</organism>
<dbReference type="SUPFAM" id="SSF51391">
    <property type="entry name" value="Thiamin phosphate synthase"/>
    <property type="match status" value="1"/>
</dbReference>
<dbReference type="NCBIfam" id="TIGR00693">
    <property type="entry name" value="thiE"/>
    <property type="match status" value="1"/>
</dbReference>
<evidence type="ECO:0000256" key="3">
    <source>
        <dbReference type="ARBA" id="ARBA00022679"/>
    </source>
</evidence>
<keyword evidence="5" id="KW-0460">Magnesium</keyword>
<evidence type="ECO:0000256" key="7">
    <source>
        <dbReference type="ARBA" id="ARBA00047334"/>
    </source>
</evidence>
<reference evidence="13 14" key="1">
    <citation type="journal article" date="2019" name="Nat. Microbiol.">
        <title>Mediterranean grassland soil C-N compound turnover is dependent on rainfall and depth, and is mediated by genomically divergent microorganisms.</title>
        <authorList>
            <person name="Diamond S."/>
            <person name="Andeer P.F."/>
            <person name="Li Z."/>
            <person name="Crits-Christoph A."/>
            <person name="Burstein D."/>
            <person name="Anantharaman K."/>
            <person name="Lane K.R."/>
            <person name="Thomas B.C."/>
            <person name="Pan C."/>
            <person name="Northen T.R."/>
            <person name="Banfield J.F."/>
        </authorList>
    </citation>
    <scope>NUCLEOTIDE SEQUENCE [LARGE SCALE GENOMIC DNA]</scope>
    <source>
        <strain evidence="13">NP_7</strain>
    </source>
</reference>
<evidence type="ECO:0000313" key="14">
    <source>
        <dbReference type="Proteomes" id="UP000320048"/>
    </source>
</evidence>
<gene>
    <name evidence="13" type="primary">thiE</name>
    <name evidence="13" type="ORF">E6H04_02095</name>
</gene>
<dbReference type="UniPathway" id="UPA00060">
    <property type="reaction ID" value="UER00141"/>
</dbReference>
<evidence type="ECO:0000313" key="13">
    <source>
        <dbReference type="EMBL" id="TMI83923.1"/>
    </source>
</evidence>
<dbReference type="InterPro" id="IPR013785">
    <property type="entry name" value="Aldolase_TIM"/>
</dbReference>
<evidence type="ECO:0000256" key="6">
    <source>
        <dbReference type="ARBA" id="ARBA00022977"/>
    </source>
</evidence>
<evidence type="ECO:0000256" key="8">
    <source>
        <dbReference type="ARBA" id="ARBA00047851"/>
    </source>
</evidence>
<dbReference type="Pfam" id="PF02581">
    <property type="entry name" value="TMP-TENI"/>
    <property type="match status" value="1"/>
</dbReference>
<evidence type="ECO:0000256" key="10">
    <source>
        <dbReference type="RuleBase" id="RU003826"/>
    </source>
</evidence>
<feature type="non-terminal residue" evidence="13">
    <location>
        <position position="1"/>
    </location>
</feature>
<comment type="catalytic activity">
    <reaction evidence="8 10">
        <text>2-(2-carboxy-4-methylthiazol-5-yl)ethyl phosphate + 4-amino-2-methyl-5-(diphosphooxymethyl)pyrimidine + 2 H(+) = thiamine phosphate + CO2 + diphosphate</text>
        <dbReference type="Rhea" id="RHEA:47848"/>
        <dbReference type="ChEBI" id="CHEBI:15378"/>
        <dbReference type="ChEBI" id="CHEBI:16526"/>
        <dbReference type="ChEBI" id="CHEBI:33019"/>
        <dbReference type="ChEBI" id="CHEBI:37575"/>
        <dbReference type="ChEBI" id="CHEBI:57841"/>
        <dbReference type="ChEBI" id="CHEBI:62890"/>
        <dbReference type="EC" id="2.5.1.3"/>
    </reaction>
</comment>
<dbReference type="InterPro" id="IPR036206">
    <property type="entry name" value="ThiamineP_synth_sf"/>
</dbReference>
<dbReference type="GO" id="GO:0005737">
    <property type="term" value="C:cytoplasm"/>
    <property type="evidence" value="ECO:0007669"/>
    <property type="project" value="TreeGrafter"/>
</dbReference>
<evidence type="ECO:0000256" key="2">
    <source>
        <dbReference type="ARBA" id="ARBA00005165"/>
    </source>
</evidence>
<dbReference type="PANTHER" id="PTHR20857:SF15">
    <property type="entry name" value="THIAMINE-PHOSPHATE SYNTHASE"/>
    <property type="match status" value="1"/>
</dbReference>
<comment type="cofactor">
    <cofactor evidence="1">
        <name>Mg(2+)</name>
        <dbReference type="ChEBI" id="CHEBI:18420"/>
    </cofactor>
</comment>
<dbReference type="Proteomes" id="UP000320048">
    <property type="component" value="Unassembled WGS sequence"/>
</dbReference>